<keyword evidence="1" id="KW-0732">Signal</keyword>
<dbReference type="AlphaFoldDB" id="A0A813LNT8"/>
<protein>
    <recommendedName>
        <fullName evidence="4">Phospholipase B-like</fullName>
    </recommendedName>
</protein>
<feature type="chain" id="PRO_5032514714" description="Phospholipase B-like" evidence="1">
    <location>
        <begin position="30"/>
        <end position="639"/>
    </location>
</feature>
<feature type="signal peptide" evidence="1">
    <location>
        <begin position="1"/>
        <end position="29"/>
    </location>
</feature>
<dbReference type="Proteomes" id="UP000626109">
    <property type="component" value="Unassembled WGS sequence"/>
</dbReference>
<reference evidence="2" key="1">
    <citation type="submission" date="2021-02" db="EMBL/GenBank/DDBJ databases">
        <authorList>
            <person name="Dougan E. K."/>
            <person name="Rhodes N."/>
            <person name="Thang M."/>
            <person name="Chan C."/>
        </authorList>
    </citation>
    <scope>NUCLEOTIDE SEQUENCE</scope>
</reference>
<name>A0A813LNT8_POLGL</name>
<proteinExistence type="predicted"/>
<gene>
    <name evidence="2" type="ORF">PGLA2088_LOCUS47174</name>
</gene>
<dbReference type="EMBL" id="CAJNNW010036425">
    <property type="protein sequence ID" value="CAE8734175.1"/>
    <property type="molecule type" value="Genomic_DNA"/>
</dbReference>
<evidence type="ECO:0000313" key="3">
    <source>
        <dbReference type="Proteomes" id="UP000626109"/>
    </source>
</evidence>
<evidence type="ECO:0000256" key="1">
    <source>
        <dbReference type="SAM" id="SignalP"/>
    </source>
</evidence>
<accession>A0A813LNT8</accession>
<evidence type="ECO:0008006" key="4">
    <source>
        <dbReference type="Google" id="ProtNLM"/>
    </source>
</evidence>
<comment type="caution">
    <text evidence="2">The sequence shown here is derived from an EMBL/GenBank/DDBJ whole genome shotgun (WGS) entry which is preliminary data.</text>
</comment>
<evidence type="ECO:0000313" key="2">
    <source>
        <dbReference type="EMBL" id="CAE8734175.1"/>
    </source>
</evidence>
<sequence>MTALMWLSCRSAMGRCLLVVLALCRPSGAADLQLYFYAQGNLRSPPFLGELTTLMDEARGCGYDGMFYSDSDIQTMHIENASNDMFWSSLGKMQRHAQQIGLELVPLIFPFGPSDPIFQQPKWGYNLAEALAFRGALFEVDAAGRHLDHIDEFAGLENGDFSRHIGDQFAGWVQDAPGERTFAESLGCHSPGGCLRVGPGTGDGLAMQPLLGVGGHSQLHVSFFARSSSNFSAVQYNLEVREVLPVPAGTRGVHARMGRRLSWWSLKLEASEAWQRFEYVAPSWDGSRPVGIFLGVEARGAEGQQGELWFDDVSVSTTALINVIRRAGAPLRVYDADSEGGAEFTEGLDFEPVIDPLAFQNGVFDSLHPAPVVRLPRTGSSLKPKQRVRIDYFAVSPVFGSGVASCLLHEGVFEYMRQNSEAVAKNYNWAGFLMSYDEIRQLRTDAAETEQFATPGQLLAWHVANATRTVRSGARNNPTAQIYVWDDMFSPFHNAGYAGSPEDAYFLANGSLRGSWEGLVPKENTVLSWGPCDEAEEPTPGEPPCRFRRGLEFFAGRGLQQMIGGYYDYSPCKGCARNGTAAAEREFRFAAGIEGIEGFSYTTWGSNNEAGKPNYEQMCDYAHTLRRLHSSSQEVPLQV</sequence>
<organism evidence="2 3">
    <name type="scientific">Polarella glacialis</name>
    <name type="common">Dinoflagellate</name>
    <dbReference type="NCBI Taxonomy" id="89957"/>
    <lineage>
        <taxon>Eukaryota</taxon>
        <taxon>Sar</taxon>
        <taxon>Alveolata</taxon>
        <taxon>Dinophyceae</taxon>
        <taxon>Suessiales</taxon>
        <taxon>Suessiaceae</taxon>
        <taxon>Polarella</taxon>
    </lineage>
</organism>